<organism evidence="3 4">
    <name type="scientific">Portunus trituberculatus</name>
    <name type="common">Swimming crab</name>
    <name type="synonym">Neptunus trituberculatus</name>
    <dbReference type="NCBI Taxonomy" id="210409"/>
    <lineage>
        <taxon>Eukaryota</taxon>
        <taxon>Metazoa</taxon>
        <taxon>Ecdysozoa</taxon>
        <taxon>Arthropoda</taxon>
        <taxon>Crustacea</taxon>
        <taxon>Multicrustacea</taxon>
        <taxon>Malacostraca</taxon>
        <taxon>Eumalacostraca</taxon>
        <taxon>Eucarida</taxon>
        <taxon>Decapoda</taxon>
        <taxon>Pleocyemata</taxon>
        <taxon>Brachyura</taxon>
        <taxon>Eubrachyura</taxon>
        <taxon>Portunoidea</taxon>
        <taxon>Portunidae</taxon>
        <taxon>Portuninae</taxon>
        <taxon>Portunus</taxon>
    </lineage>
</organism>
<dbReference type="AlphaFoldDB" id="A0A5B7IT48"/>
<feature type="chain" id="PRO_5022839363" evidence="2">
    <location>
        <begin position="26"/>
        <end position="132"/>
    </location>
</feature>
<proteinExistence type="predicted"/>
<keyword evidence="2" id="KW-0732">Signal</keyword>
<accession>A0A5B7IT48</accession>
<name>A0A5B7IT48_PORTR</name>
<gene>
    <name evidence="3" type="ORF">E2C01_079351</name>
</gene>
<feature type="signal peptide" evidence="2">
    <location>
        <begin position="1"/>
        <end position="25"/>
    </location>
</feature>
<evidence type="ECO:0000313" key="3">
    <source>
        <dbReference type="EMBL" id="MPC84607.1"/>
    </source>
</evidence>
<reference evidence="3 4" key="1">
    <citation type="submission" date="2019-05" db="EMBL/GenBank/DDBJ databases">
        <title>Another draft genome of Portunus trituberculatus and its Hox gene families provides insights of decapod evolution.</title>
        <authorList>
            <person name="Jeong J.-H."/>
            <person name="Song I."/>
            <person name="Kim S."/>
            <person name="Choi T."/>
            <person name="Kim D."/>
            <person name="Ryu S."/>
            <person name="Kim W."/>
        </authorList>
    </citation>
    <scope>NUCLEOTIDE SEQUENCE [LARGE SCALE GENOMIC DNA]</scope>
    <source>
        <tissue evidence="3">Muscle</tissue>
    </source>
</reference>
<dbReference type="EMBL" id="VSRR010065886">
    <property type="protein sequence ID" value="MPC84607.1"/>
    <property type="molecule type" value="Genomic_DNA"/>
</dbReference>
<sequence length="132" mass="14215">MVDSPAILLVFLALGLEGVPSLAWAQHCHASPDVLVPTGSVDPVYYEEIPGARKMSATLFLKPESPSRAREGQRNTNLTNTGGKLVDGAEKHEEGETRAAEERPVLGESREFSTVCVLARLEVDSIRCSLGI</sequence>
<evidence type="ECO:0000256" key="2">
    <source>
        <dbReference type="SAM" id="SignalP"/>
    </source>
</evidence>
<dbReference type="Proteomes" id="UP000324222">
    <property type="component" value="Unassembled WGS sequence"/>
</dbReference>
<evidence type="ECO:0000256" key="1">
    <source>
        <dbReference type="SAM" id="MobiDB-lite"/>
    </source>
</evidence>
<feature type="region of interest" description="Disordered" evidence="1">
    <location>
        <begin position="64"/>
        <end position="104"/>
    </location>
</feature>
<comment type="caution">
    <text evidence="3">The sequence shown here is derived from an EMBL/GenBank/DDBJ whole genome shotgun (WGS) entry which is preliminary data.</text>
</comment>
<evidence type="ECO:0000313" key="4">
    <source>
        <dbReference type="Proteomes" id="UP000324222"/>
    </source>
</evidence>
<dbReference type="OrthoDB" id="10652339at2759"/>
<keyword evidence="4" id="KW-1185">Reference proteome</keyword>
<protein>
    <submittedName>
        <fullName evidence="3">Uncharacterized protein</fullName>
    </submittedName>
</protein>
<feature type="compositionally biased region" description="Basic and acidic residues" evidence="1">
    <location>
        <begin position="87"/>
        <end position="104"/>
    </location>
</feature>